<evidence type="ECO:0000256" key="2">
    <source>
        <dbReference type="SAM" id="Phobius"/>
    </source>
</evidence>
<name>A0ABT6ZRF4_9ACTN</name>
<dbReference type="RefSeq" id="WP_274042812.1">
    <property type="nucleotide sequence ID" value="NZ_JANCPR020000005.1"/>
</dbReference>
<gene>
    <name evidence="4" type="ORF">NMN56_006635</name>
</gene>
<feature type="compositionally biased region" description="Basic and acidic residues" evidence="1">
    <location>
        <begin position="32"/>
        <end position="44"/>
    </location>
</feature>
<feature type="transmembrane region" description="Helical" evidence="2">
    <location>
        <begin position="401"/>
        <end position="422"/>
    </location>
</feature>
<reference evidence="4 5" key="1">
    <citation type="submission" date="2023-05" db="EMBL/GenBank/DDBJ databases">
        <title>Streptantibioticus silvisoli sp. nov., acidotolerant actinomycetes 1 from pine litter.</title>
        <authorList>
            <person name="Swiecimska M."/>
            <person name="Golinska P."/>
            <person name="Sangal V."/>
            <person name="Wachnowicz B."/>
            <person name="Goodfellow M."/>
        </authorList>
    </citation>
    <scope>NUCLEOTIDE SEQUENCE [LARGE SCALE GENOMIC DNA]</scope>
    <source>
        <strain evidence="4 5">DSM 42109</strain>
    </source>
</reference>
<organism evidence="4 5">
    <name type="scientific">Streptomyces iconiensis</name>
    <dbReference type="NCBI Taxonomy" id="1384038"/>
    <lineage>
        <taxon>Bacteria</taxon>
        <taxon>Bacillati</taxon>
        <taxon>Actinomycetota</taxon>
        <taxon>Actinomycetes</taxon>
        <taxon>Kitasatosporales</taxon>
        <taxon>Streptomycetaceae</taxon>
        <taxon>Streptomyces</taxon>
    </lineage>
</organism>
<keyword evidence="2" id="KW-1133">Transmembrane helix</keyword>
<protein>
    <submittedName>
        <fullName evidence="4">Uncharacterized protein</fullName>
    </submittedName>
</protein>
<evidence type="ECO:0000313" key="4">
    <source>
        <dbReference type="EMBL" id="MDJ1131640.1"/>
    </source>
</evidence>
<dbReference type="EMBL" id="JANCPR020000005">
    <property type="protein sequence ID" value="MDJ1131640.1"/>
    <property type="molecule type" value="Genomic_DNA"/>
</dbReference>
<keyword evidence="2" id="KW-0472">Membrane</keyword>
<feature type="region of interest" description="Disordered" evidence="1">
    <location>
        <begin position="431"/>
        <end position="523"/>
    </location>
</feature>
<keyword evidence="3" id="KW-0732">Signal</keyword>
<evidence type="ECO:0000256" key="1">
    <source>
        <dbReference type="SAM" id="MobiDB-lite"/>
    </source>
</evidence>
<feature type="signal peptide" evidence="3">
    <location>
        <begin position="1"/>
        <end position="29"/>
    </location>
</feature>
<accession>A0ABT6ZRF4</accession>
<evidence type="ECO:0000313" key="5">
    <source>
        <dbReference type="Proteomes" id="UP001214441"/>
    </source>
</evidence>
<keyword evidence="2" id="KW-0812">Transmembrane</keyword>
<dbReference type="Proteomes" id="UP001214441">
    <property type="component" value="Unassembled WGS sequence"/>
</dbReference>
<feature type="region of interest" description="Disordered" evidence="1">
    <location>
        <begin position="180"/>
        <end position="225"/>
    </location>
</feature>
<proteinExistence type="predicted"/>
<feature type="compositionally biased region" description="Low complexity" evidence="1">
    <location>
        <begin position="457"/>
        <end position="498"/>
    </location>
</feature>
<feature type="chain" id="PRO_5046037236" evidence="3">
    <location>
        <begin position="30"/>
        <end position="523"/>
    </location>
</feature>
<keyword evidence="5" id="KW-1185">Reference proteome</keyword>
<evidence type="ECO:0000256" key="3">
    <source>
        <dbReference type="SAM" id="SignalP"/>
    </source>
</evidence>
<feature type="region of interest" description="Disordered" evidence="1">
    <location>
        <begin position="32"/>
        <end position="60"/>
    </location>
</feature>
<comment type="caution">
    <text evidence="4">The sequence shown here is derived from an EMBL/GenBank/DDBJ whole genome shotgun (WGS) entry which is preliminary data.</text>
</comment>
<sequence>MRQHRWIRRGGPALTALCAVALVAPHAAALDKPEPYEVSDEAKKVKGTSSSADAPRIGTGLISDTIKPGEEKFYSVILDAKSSAHVTGTAVPTPGSKVSFKDGIEVSLQSTSGTDCGSEKVSATGETAYPMTALASRLVGPDSDEDCLAKGPYLVHVKRDPAPGSDPGAWPLELSYMKEPGLKGSIPAPRPGTDEETDENNKRPAPPTGKAKQARGGTGFNDARAVGNGVWKDRLRPGETRYYRVPVDWGQRLFAGVEVPNSPQKELSMFIGQGFRMNVFNTARASLYRESFKSYNGDGGKFDRYTNPVRYENRFAGDASQTRFGGWYYVAVTANSELAKAFPKGMPLTLRIAVKGEPKGAPEYDGDAAAAGIGVGDEDREVAEKGQTAAEASDSANMKTFGYAGIGAGAALIAVLAAWLLLARRRAARATAGAPGGPWPPQPPQGGFGGVPGQPTVQLGQPVQSGQPVQPVQSGQPGFSGQPQPPYAGGYPPGGQSVPPGPSAPSQGGGDRAPDRQGPGAAP</sequence>